<protein>
    <submittedName>
        <fullName evidence="1">Gp362</fullName>
    </submittedName>
</protein>
<keyword evidence="2" id="KW-1185">Reference proteome</keyword>
<dbReference type="GeneID" id="18563577"/>
<dbReference type="Proteomes" id="UP000009273">
    <property type="component" value="Segment"/>
</dbReference>
<dbReference type="KEGG" id="vg:18563577"/>
<gene>
    <name evidence="1" type="primary">362</name>
    <name evidence="1" type="ORF">G_362</name>
</gene>
<organism evidence="1 2">
    <name type="scientific">Bacillus phage G</name>
    <dbReference type="NCBI Taxonomy" id="2884420"/>
    <lineage>
        <taxon>Viruses</taxon>
        <taxon>Duplodnaviria</taxon>
        <taxon>Heunggongvirae</taxon>
        <taxon>Uroviricota</taxon>
        <taxon>Caudoviricetes</taxon>
        <taxon>Donellivirus</taxon>
        <taxon>Donellivirus gee</taxon>
    </lineage>
</organism>
<dbReference type="OrthoDB" id="17365at10239"/>
<sequence>MFSGDIRFSPVNQDFIWMAEYVNGSYYSEFDFSTKKENQFYNIKRNELIRFGLVGCGLKLYYEAIGGVFKLNGQMIELIYEVDGKEYYLTGNQKYYNDIISYKDAHSFLSFDREGEVKSNINQYNFGYKVNLNYDDLEFNFKALCKIPFNKPVYLNFRLVANKDLEGFFVIKRNGHVVDKFQAPLQKNVSGELNWQL</sequence>
<dbReference type="RefSeq" id="YP_009015665.1">
    <property type="nucleotide sequence ID" value="NC_023719.1"/>
</dbReference>
<proteinExistence type="predicted"/>
<dbReference type="EMBL" id="JN638751">
    <property type="protein sequence ID" value="AEO93621.1"/>
    <property type="molecule type" value="Genomic_DNA"/>
</dbReference>
<evidence type="ECO:0000313" key="1">
    <source>
        <dbReference type="EMBL" id="AEO93621.1"/>
    </source>
</evidence>
<accession>G3MAA3</accession>
<name>G3MAA3_9CAUD</name>
<evidence type="ECO:0000313" key="2">
    <source>
        <dbReference type="Proteomes" id="UP000009273"/>
    </source>
</evidence>
<reference evidence="1 2" key="1">
    <citation type="submission" date="2011-09" db="EMBL/GenBank/DDBJ databases">
        <authorList>
            <person name="Pope W.H."/>
            <person name="Pedulla M.L."/>
            <person name="Ford M.E."/>
            <person name="Peebles C.L."/>
            <person name="Hatfull G.H."/>
            <person name="Hendrix R.W."/>
        </authorList>
    </citation>
    <scope>NUCLEOTIDE SEQUENCE [LARGE SCALE GENOMIC DNA]</scope>
    <source>
        <strain evidence="1">G</strain>
    </source>
</reference>